<keyword evidence="3" id="KW-1185">Reference proteome</keyword>
<feature type="compositionally biased region" description="Low complexity" evidence="1">
    <location>
        <begin position="23"/>
        <end position="33"/>
    </location>
</feature>
<evidence type="ECO:0000256" key="1">
    <source>
        <dbReference type="SAM" id="MobiDB-lite"/>
    </source>
</evidence>
<feature type="region of interest" description="Disordered" evidence="1">
    <location>
        <begin position="20"/>
        <end position="39"/>
    </location>
</feature>
<organism evidence="2">
    <name type="scientific">Oryza nivara</name>
    <name type="common">Indian wild rice</name>
    <name type="synonym">Oryza sativa f. spontanea</name>
    <dbReference type="NCBI Taxonomy" id="4536"/>
    <lineage>
        <taxon>Eukaryota</taxon>
        <taxon>Viridiplantae</taxon>
        <taxon>Streptophyta</taxon>
        <taxon>Embryophyta</taxon>
        <taxon>Tracheophyta</taxon>
        <taxon>Spermatophyta</taxon>
        <taxon>Magnoliopsida</taxon>
        <taxon>Liliopsida</taxon>
        <taxon>Poales</taxon>
        <taxon>Poaceae</taxon>
        <taxon>BOP clade</taxon>
        <taxon>Oryzoideae</taxon>
        <taxon>Oryzeae</taxon>
        <taxon>Oryzinae</taxon>
        <taxon>Oryza</taxon>
    </lineage>
</organism>
<evidence type="ECO:0000313" key="2">
    <source>
        <dbReference type="EnsemblPlants" id="ONIVA12G05400.1"/>
    </source>
</evidence>
<reference evidence="2" key="1">
    <citation type="submission" date="2015-04" db="UniProtKB">
        <authorList>
            <consortium name="EnsemblPlants"/>
        </authorList>
    </citation>
    <scope>IDENTIFICATION</scope>
    <source>
        <strain evidence="2">SL10</strain>
    </source>
</reference>
<protein>
    <submittedName>
        <fullName evidence="2">Uncharacterized protein</fullName>
    </submittedName>
</protein>
<dbReference type="Proteomes" id="UP000006591">
    <property type="component" value="Chromosome 12"/>
</dbReference>
<reference evidence="2" key="2">
    <citation type="submission" date="2018-04" db="EMBL/GenBank/DDBJ databases">
        <title>OnivRS2 (Oryza nivara Reference Sequence Version 2).</title>
        <authorList>
            <person name="Zhang J."/>
            <person name="Kudrna D."/>
            <person name="Lee S."/>
            <person name="Talag J."/>
            <person name="Rajasekar S."/>
            <person name="Welchert J."/>
            <person name="Hsing Y.-I."/>
            <person name="Wing R.A."/>
        </authorList>
    </citation>
    <scope>NUCLEOTIDE SEQUENCE [LARGE SCALE GENOMIC DNA]</scope>
    <source>
        <strain evidence="2">SL10</strain>
    </source>
</reference>
<dbReference type="AlphaFoldDB" id="A0A0E0J7U7"/>
<evidence type="ECO:0000313" key="3">
    <source>
        <dbReference type="Proteomes" id="UP000006591"/>
    </source>
</evidence>
<dbReference type="Gramene" id="ONIVA12G05400.1">
    <property type="protein sequence ID" value="ONIVA12G05400.1"/>
    <property type="gene ID" value="ONIVA12G05400"/>
</dbReference>
<proteinExistence type="predicted"/>
<dbReference type="HOGENOM" id="CLU_1629701_0_0_1"/>
<dbReference type="EnsemblPlants" id="ONIVA12G05400.1">
    <property type="protein sequence ID" value="ONIVA12G05400.1"/>
    <property type="gene ID" value="ONIVA12G05400"/>
</dbReference>
<accession>A0A0E0J7U7</accession>
<sequence>MFIYAPIRRPVPRRHRLRRTVAGTGRTPQRTPRTPLPSPSLVQFLPSPPIRHRDAVHSAGHDLRCGRDASLPSKGRYCAKFIPNQNYPFPIRIVMLSLSKYSLIDSFLASEQKGLRVQPYKGGAVVGLVSVYLAARAVPMDMNRQQQDTGYRIEIQVYKIAYN</sequence>
<name>A0A0E0J7U7_ORYNI</name>